<dbReference type="InterPro" id="IPR010982">
    <property type="entry name" value="Lambda_DNA-bd_dom_sf"/>
</dbReference>
<keyword evidence="3 6" id="KW-0238">DNA-binding</keyword>
<dbReference type="Pfam" id="PF00356">
    <property type="entry name" value="LacI"/>
    <property type="match status" value="1"/>
</dbReference>
<keyword evidence="7" id="KW-1185">Reference proteome</keyword>
<dbReference type="GO" id="GO:0003677">
    <property type="term" value="F:DNA binding"/>
    <property type="evidence" value="ECO:0007669"/>
    <property type="project" value="UniProtKB-KW"/>
</dbReference>
<organism evidence="6 7">
    <name type="scientific">Cohnella yongneupensis</name>
    <dbReference type="NCBI Taxonomy" id="425006"/>
    <lineage>
        <taxon>Bacteria</taxon>
        <taxon>Bacillati</taxon>
        <taxon>Bacillota</taxon>
        <taxon>Bacilli</taxon>
        <taxon>Bacillales</taxon>
        <taxon>Paenibacillaceae</taxon>
        <taxon>Cohnella</taxon>
    </lineage>
</organism>
<evidence type="ECO:0000313" key="7">
    <source>
        <dbReference type="Proteomes" id="UP001596108"/>
    </source>
</evidence>
<evidence type="ECO:0000256" key="4">
    <source>
        <dbReference type="ARBA" id="ARBA00023163"/>
    </source>
</evidence>
<keyword evidence="1" id="KW-0678">Repressor</keyword>
<dbReference type="Gene3D" id="1.10.260.40">
    <property type="entry name" value="lambda repressor-like DNA-binding domains"/>
    <property type="match status" value="1"/>
</dbReference>
<dbReference type="SMART" id="SM00354">
    <property type="entry name" value="HTH_LACI"/>
    <property type="match status" value="1"/>
</dbReference>
<dbReference type="SUPFAM" id="SSF47413">
    <property type="entry name" value="lambda repressor-like DNA-binding domains"/>
    <property type="match status" value="1"/>
</dbReference>
<dbReference type="Proteomes" id="UP001596108">
    <property type="component" value="Unassembled WGS sequence"/>
</dbReference>
<feature type="domain" description="HTH lacI-type" evidence="5">
    <location>
        <begin position="4"/>
        <end position="47"/>
    </location>
</feature>
<dbReference type="RefSeq" id="WP_378110547.1">
    <property type="nucleotide sequence ID" value="NZ_JBHSNC010000012.1"/>
</dbReference>
<name>A0ABW0QX20_9BACL</name>
<dbReference type="CDD" id="cd01392">
    <property type="entry name" value="HTH_LacI"/>
    <property type="match status" value="1"/>
</dbReference>
<keyword evidence="4" id="KW-0804">Transcription</keyword>
<protein>
    <submittedName>
        <fullName evidence="6">LacI family DNA-binding transcriptional regulator</fullName>
    </submittedName>
</protein>
<evidence type="ECO:0000256" key="3">
    <source>
        <dbReference type="ARBA" id="ARBA00023125"/>
    </source>
</evidence>
<evidence type="ECO:0000256" key="1">
    <source>
        <dbReference type="ARBA" id="ARBA00022491"/>
    </source>
</evidence>
<evidence type="ECO:0000256" key="2">
    <source>
        <dbReference type="ARBA" id="ARBA00023015"/>
    </source>
</evidence>
<evidence type="ECO:0000259" key="5">
    <source>
        <dbReference type="PROSITE" id="PS50932"/>
    </source>
</evidence>
<proteinExistence type="predicted"/>
<dbReference type="PANTHER" id="PTHR30146">
    <property type="entry name" value="LACI-RELATED TRANSCRIPTIONAL REPRESSOR"/>
    <property type="match status" value="1"/>
</dbReference>
<dbReference type="SUPFAM" id="SSF53822">
    <property type="entry name" value="Periplasmic binding protein-like I"/>
    <property type="match status" value="1"/>
</dbReference>
<dbReference type="PANTHER" id="PTHR30146:SF148">
    <property type="entry name" value="HTH-TYPE TRANSCRIPTIONAL REPRESSOR PURR-RELATED"/>
    <property type="match status" value="1"/>
</dbReference>
<accession>A0ABW0QX20</accession>
<dbReference type="InterPro" id="IPR046335">
    <property type="entry name" value="LacI/GalR-like_sensor"/>
</dbReference>
<dbReference type="InterPro" id="IPR000843">
    <property type="entry name" value="HTH_LacI"/>
</dbReference>
<dbReference type="Gene3D" id="3.40.50.2300">
    <property type="match status" value="2"/>
</dbReference>
<evidence type="ECO:0000313" key="6">
    <source>
        <dbReference type="EMBL" id="MFC5528685.1"/>
    </source>
</evidence>
<dbReference type="EMBL" id="JBHSNC010000012">
    <property type="protein sequence ID" value="MFC5528685.1"/>
    <property type="molecule type" value="Genomic_DNA"/>
</dbReference>
<reference evidence="7" key="1">
    <citation type="journal article" date="2019" name="Int. J. Syst. Evol. Microbiol.">
        <title>The Global Catalogue of Microorganisms (GCM) 10K type strain sequencing project: providing services to taxonomists for standard genome sequencing and annotation.</title>
        <authorList>
            <consortium name="The Broad Institute Genomics Platform"/>
            <consortium name="The Broad Institute Genome Sequencing Center for Infectious Disease"/>
            <person name="Wu L."/>
            <person name="Ma J."/>
        </authorList>
    </citation>
    <scope>NUCLEOTIDE SEQUENCE [LARGE SCALE GENOMIC DNA]</scope>
    <source>
        <strain evidence="7">CGMCC 1.18578</strain>
    </source>
</reference>
<comment type="caution">
    <text evidence="6">The sequence shown here is derived from an EMBL/GenBank/DDBJ whole genome shotgun (WGS) entry which is preliminary data.</text>
</comment>
<dbReference type="Pfam" id="PF13377">
    <property type="entry name" value="Peripla_BP_3"/>
    <property type="match status" value="1"/>
</dbReference>
<sequence length="354" mass="39680">MKKVTMQQIAEQVGVSKFAVSQALSGKPGVAEDTRTRIVQTANELGYFWKTKMIKKISTFSAEGGNKAADGTAKGTVIILMPNVRFQSRESLFWGKIIDGVSAALAEREVGVMMVTENYSERSLKSINPNGVLGLIGIGYIATNLLLEIRHLGIPFVLVDHEDTLIPSDTVFMNNYDCMRQMASLVVQAGHKDIRFVGGPRYSRSFHDRWIAYRITMEEQGFPVTSPNEDPLLQLEENEYVIIEREINQMIAHNKLPDAFVCANDFIAYTVMNSLVKMGIKVPDTVVVTGFDHTDEKTDPQLQVPSLSTIHVPNRMMGKRAVEMLYMRLADPERPFEKTLINGNVMLRESFNKA</sequence>
<keyword evidence="2" id="KW-0805">Transcription regulation</keyword>
<dbReference type="PROSITE" id="PS50932">
    <property type="entry name" value="HTH_LACI_2"/>
    <property type="match status" value="1"/>
</dbReference>
<dbReference type="InterPro" id="IPR028082">
    <property type="entry name" value="Peripla_BP_I"/>
</dbReference>
<gene>
    <name evidence="6" type="ORF">ACFPQ4_04355</name>
</gene>